<dbReference type="Proteomes" id="UP000499080">
    <property type="component" value="Unassembled WGS sequence"/>
</dbReference>
<organism evidence="1 2">
    <name type="scientific">Araneus ventricosus</name>
    <name type="common">Orbweaver spider</name>
    <name type="synonym">Epeira ventricosa</name>
    <dbReference type="NCBI Taxonomy" id="182803"/>
    <lineage>
        <taxon>Eukaryota</taxon>
        <taxon>Metazoa</taxon>
        <taxon>Ecdysozoa</taxon>
        <taxon>Arthropoda</taxon>
        <taxon>Chelicerata</taxon>
        <taxon>Arachnida</taxon>
        <taxon>Araneae</taxon>
        <taxon>Araneomorphae</taxon>
        <taxon>Entelegynae</taxon>
        <taxon>Araneoidea</taxon>
        <taxon>Araneidae</taxon>
        <taxon>Araneus</taxon>
    </lineage>
</organism>
<sequence length="99" mass="11994">MELKNKNEKVTIQFPFHFKKWEILGKGEMRNTAQDYFKLYNCPKFTSPLNVYDQKQNIKNTRRKSPQENIAFNQFLHQLVCYVHLMEAVERKRSNGYFD</sequence>
<keyword evidence="2" id="KW-1185">Reference proteome</keyword>
<reference evidence="1 2" key="1">
    <citation type="journal article" date="2019" name="Sci. Rep.">
        <title>Orb-weaving spider Araneus ventricosus genome elucidates the spidroin gene catalogue.</title>
        <authorList>
            <person name="Kono N."/>
            <person name="Nakamura H."/>
            <person name="Ohtoshi R."/>
            <person name="Moran D.A.P."/>
            <person name="Shinohara A."/>
            <person name="Yoshida Y."/>
            <person name="Fujiwara M."/>
            <person name="Mori M."/>
            <person name="Tomita M."/>
            <person name="Arakawa K."/>
        </authorList>
    </citation>
    <scope>NUCLEOTIDE SEQUENCE [LARGE SCALE GENOMIC DNA]</scope>
</reference>
<name>A0A4Y2QYU4_ARAVE</name>
<dbReference type="EMBL" id="BGPR01015195">
    <property type="protein sequence ID" value="GBN68360.1"/>
    <property type="molecule type" value="Genomic_DNA"/>
</dbReference>
<accession>A0A4Y2QYU4</accession>
<gene>
    <name evidence="1" type="ORF">AVEN_59803_1</name>
</gene>
<comment type="caution">
    <text evidence="1">The sequence shown here is derived from an EMBL/GenBank/DDBJ whole genome shotgun (WGS) entry which is preliminary data.</text>
</comment>
<proteinExistence type="predicted"/>
<protein>
    <submittedName>
        <fullName evidence="1">Uncharacterized protein</fullName>
    </submittedName>
</protein>
<evidence type="ECO:0000313" key="1">
    <source>
        <dbReference type="EMBL" id="GBN68360.1"/>
    </source>
</evidence>
<evidence type="ECO:0000313" key="2">
    <source>
        <dbReference type="Proteomes" id="UP000499080"/>
    </source>
</evidence>
<dbReference type="AlphaFoldDB" id="A0A4Y2QYU4"/>